<dbReference type="InterPro" id="IPR028098">
    <property type="entry name" value="Glyco_trans_4-like_N"/>
</dbReference>
<name>A0ABS1E459_9GAMM</name>
<evidence type="ECO:0000313" key="4">
    <source>
        <dbReference type="Proteomes" id="UP000738126"/>
    </source>
</evidence>
<proteinExistence type="predicted"/>
<reference evidence="3 4" key="1">
    <citation type="journal article" date="2020" name="Microorganisms">
        <title>Osmotic Adaptation and Compatible Solute Biosynthesis of Phototrophic Bacteria as Revealed from Genome Analyses.</title>
        <authorList>
            <person name="Imhoff J.F."/>
            <person name="Rahn T."/>
            <person name="Kunzel S."/>
            <person name="Keller A."/>
            <person name="Neulinger S.C."/>
        </authorList>
    </citation>
    <scope>NUCLEOTIDE SEQUENCE [LARGE SCALE GENOMIC DNA]</scope>
    <source>
        <strain evidence="3 4">DSM 15116</strain>
    </source>
</reference>
<comment type="caution">
    <text evidence="3">The sequence shown here is derived from an EMBL/GenBank/DDBJ whole genome shotgun (WGS) entry which is preliminary data.</text>
</comment>
<organism evidence="3 4">
    <name type="scientific">Halorhodospira neutriphila</name>
    <dbReference type="NCBI Taxonomy" id="168379"/>
    <lineage>
        <taxon>Bacteria</taxon>
        <taxon>Pseudomonadati</taxon>
        <taxon>Pseudomonadota</taxon>
        <taxon>Gammaproteobacteria</taxon>
        <taxon>Chromatiales</taxon>
        <taxon>Ectothiorhodospiraceae</taxon>
        <taxon>Halorhodospira</taxon>
    </lineage>
</organism>
<gene>
    <name evidence="3" type="ORF">CKO13_00990</name>
</gene>
<feature type="domain" description="Glycosyltransferase subfamily 4-like N-terminal" evidence="2">
    <location>
        <begin position="2"/>
        <end position="155"/>
    </location>
</feature>
<evidence type="ECO:0000313" key="3">
    <source>
        <dbReference type="EMBL" id="MBK1725624.1"/>
    </source>
</evidence>
<dbReference type="GO" id="GO:0016740">
    <property type="term" value="F:transferase activity"/>
    <property type="evidence" value="ECO:0007669"/>
    <property type="project" value="UniProtKB-KW"/>
</dbReference>
<evidence type="ECO:0000259" key="1">
    <source>
        <dbReference type="Pfam" id="PF00534"/>
    </source>
</evidence>
<dbReference type="Pfam" id="PF00534">
    <property type="entry name" value="Glycos_transf_1"/>
    <property type="match status" value="1"/>
</dbReference>
<keyword evidence="4" id="KW-1185">Reference proteome</keyword>
<dbReference type="Proteomes" id="UP000738126">
    <property type="component" value="Unassembled WGS sequence"/>
</dbReference>
<dbReference type="CDD" id="cd03811">
    <property type="entry name" value="GT4_GT28_WabH-like"/>
    <property type="match status" value="1"/>
</dbReference>
<protein>
    <submittedName>
        <fullName evidence="3">Glycosyl transferase</fullName>
    </submittedName>
</protein>
<dbReference type="InterPro" id="IPR001296">
    <property type="entry name" value="Glyco_trans_1"/>
</dbReference>
<dbReference type="Pfam" id="PF13579">
    <property type="entry name" value="Glyco_trans_4_4"/>
    <property type="match status" value="1"/>
</dbReference>
<accession>A0ABS1E459</accession>
<dbReference type="SUPFAM" id="SSF53756">
    <property type="entry name" value="UDP-Glycosyltransferase/glycogen phosphorylase"/>
    <property type="match status" value="1"/>
</dbReference>
<dbReference type="PANTHER" id="PTHR12526">
    <property type="entry name" value="GLYCOSYLTRANSFERASE"/>
    <property type="match status" value="1"/>
</dbReference>
<keyword evidence="3" id="KW-0808">Transferase</keyword>
<evidence type="ECO:0000259" key="2">
    <source>
        <dbReference type="Pfam" id="PF13579"/>
    </source>
</evidence>
<dbReference type="EMBL" id="NRSH01000005">
    <property type="protein sequence ID" value="MBK1725624.1"/>
    <property type="molecule type" value="Genomic_DNA"/>
</dbReference>
<feature type="domain" description="Glycosyl transferase family 1" evidence="1">
    <location>
        <begin position="178"/>
        <end position="331"/>
    </location>
</feature>
<sequence length="351" mass="37641">MDRVVANLLPELARSGQAFDLLRIRGHGPYLEALPANVRDCPLPAAHRNTVLPGLVRYLRRERPQALLTASHRLNRAALQARYLTRLPSRVVIRMGMTLRGQAEALGPRRGRRLLRAMRRWYPRAEAVVCPSQGLGEELRELAGVPAERLHVIPNPIVTARLERLAAEPVDDEWLGGEGPPVVLAAGSLEPRKDLATLLRAFAHLRQRRPARLIILGEGGERGALERQAAALGIAADVRLPGFEPNPYRYMARADAFALTSWREGSGAVLVEALACGTPAVATDCPVGPGEILQDGAVGPLAPVGDDRAVAEGLERVLADPPSAATLRAAAEPFRAEASAAAYLAALGVAT</sequence>
<dbReference type="Gene3D" id="3.40.50.2000">
    <property type="entry name" value="Glycogen Phosphorylase B"/>
    <property type="match status" value="2"/>
</dbReference>